<dbReference type="EMBL" id="JOKJ01000001">
    <property type="protein sequence ID" value="KEQ10888.1"/>
    <property type="molecule type" value="Genomic_DNA"/>
</dbReference>
<evidence type="ECO:0000313" key="9">
    <source>
        <dbReference type="Proteomes" id="UP000052167"/>
    </source>
</evidence>
<organism evidence="8 9">
    <name type="scientific">Pseudorhizobium pelagicum</name>
    <dbReference type="NCBI Taxonomy" id="1509405"/>
    <lineage>
        <taxon>Bacteria</taxon>
        <taxon>Pseudomonadati</taxon>
        <taxon>Pseudomonadota</taxon>
        <taxon>Alphaproteobacteria</taxon>
        <taxon>Hyphomicrobiales</taxon>
        <taxon>Rhizobiaceae</taxon>
        <taxon>Rhizobium/Agrobacterium group</taxon>
        <taxon>Pseudorhizobium</taxon>
    </lineage>
</organism>
<name>A0A922P590_9HYPH</name>
<dbReference type="GO" id="GO:0005886">
    <property type="term" value="C:plasma membrane"/>
    <property type="evidence" value="ECO:0007669"/>
    <property type="project" value="UniProtKB-SubCell"/>
</dbReference>
<reference evidence="8 9" key="1">
    <citation type="submission" date="2014-06" db="EMBL/GenBank/DDBJ databases">
        <title>Rhizobium pelagicum/R2-400B4.</title>
        <authorList>
            <person name="Kimes N.E."/>
            <person name="Lopez-Perez M."/>
        </authorList>
    </citation>
    <scope>NUCLEOTIDE SEQUENCE [LARGE SCALE GENOMIC DNA]</scope>
    <source>
        <strain evidence="8 9">R2-400B4</strain>
    </source>
</reference>
<comment type="subcellular location">
    <subcellularLocation>
        <location evidence="1">Cell membrane</location>
        <topology evidence="1">Multi-pass membrane protein</topology>
    </subcellularLocation>
</comment>
<feature type="transmembrane region" description="Helical" evidence="7">
    <location>
        <begin position="74"/>
        <end position="95"/>
    </location>
</feature>
<dbReference type="InterPro" id="IPR032808">
    <property type="entry name" value="DoxX"/>
</dbReference>
<evidence type="ECO:0000256" key="1">
    <source>
        <dbReference type="ARBA" id="ARBA00004651"/>
    </source>
</evidence>
<gene>
    <name evidence="8" type="ORF">GV68_01015</name>
</gene>
<dbReference type="InterPro" id="IPR051907">
    <property type="entry name" value="DoxX-like_oxidoreductase"/>
</dbReference>
<feature type="transmembrane region" description="Helical" evidence="7">
    <location>
        <begin position="115"/>
        <end position="137"/>
    </location>
</feature>
<sequence>MHNTTTNNLLLLAGRVLLSAMFIISGYSKLVDPAGTAGMIAGAGFPAATALAYLAGVFELVAGLAVIVGFQTRIAAIALAVFTVFTGLVFHSGPINVPDFPEAANGLLTVFNGLMMMKNLTIAGGFLALAAVGAGAYSLDARRQPVPVAA</sequence>
<feature type="transmembrane region" description="Helical" evidence="7">
    <location>
        <begin position="47"/>
        <end position="67"/>
    </location>
</feature>
<evidence type="ECO:0000256" key="7">
    <source>
        <dbReference type="SAM" id="Phobius"/>
    </source>
</evidence>
<comment type="caution">
    <text evidence="8">The sequence shown here is derived from an EMBL/GenBank/DDBJ whole genome shotgun (WGS) entry which is preliminary data.</text>
</comment>
<comment type="similarity">
    <text evidence="2">Belongs to the DoxX family.</text>
</comment>
<keyword evidence="3" id="KW-1003">Cell membrane</keyword>
<dbReference type="RefSeq" id="WP_037161242.1">
    <property type="nucleotide sequence ID" value="NZ_CAJXID010000006.1"/>
</dbReference>
<evidence type="ECO:0000256" key="3">
    <source>
        <dbReference type="ARBA" id="ARBA00022475"/>
    </source>
</evidence>
<keyword evidence="5 7" id="KW-1133">Transmembrane helix</keyword>
<protein>
    <submittedName>
        <fullName evidence="8">Membrane protein</fullName>
    </submittedName>
</protein>
<dbReference type="Pfam" id="PF07681">
    <property type="entry name" value="DoxX"/>
    <property type="match status" value="1"/>
</dbReference>
<keyword evidence="9" id="KW-1185">Reference proteome</keyword>
<dbReference type="OrthoDB" id="9810206at2"/>
<keyword evidence="4 7" id="KW-0812">Transmembrane</keyword>
<dbReference type="PANTHER" id="PTHR33452">
    <property type="entry name" value="OXIDOREDUCTASE CATD-RELATED"/>
    <property type="match status" value="1"/>
</dbReference>
<dbReference type="PANTHER" id="PTHR33452:SF1">
    <property type="entry name" value="INNER MEMBRANE PROTEIN YPHA-RELATED"/>
    <property type="match status" value="1"/>
</dbReference>
<proteinExistence type="inferred from homology"/>
<evidence type="ECO:0000256" key="4">
    <source>
        <dbReference type="ARBA" id="ARBA00022692"/>
    </source>
</evidence>
<dbReference type="Proteomes" id="UP000052167">
    <property type="component" value="Unassembled WGS sequence"/>
</dbReference>
<evidence type="ECO:0000256" key="5">
    <source>
        <dbReference type="ARBA" id="ARBA00022989"/>
    </source>
</evidence>
<evidence type="ECO:0000256" key="2">
    <source>
        <dbReference type="ARBA" id="ARBA00006679"/>
    </source>
</evidence>
<evidence type="ECO:0000313" key="8">
    <source>
        <dbReference type="EMBL" id="KEQ10888.1"/>
    </source>
</evidence>
<keyword evidence="6 7" id="KW-0472">Membrane</keyword>
<accession>A0A922P590</accession>
<dbReference type="AlphaFoldDB" id="A0A922P590"/>
<evidence type="ECO:0000256" key="6">
    <source>
        <dbReference type="ARBA" id="ARBA00023136"/>
    </source>
</evidence>
<feature type="transmembrane region" description="Helical" evidence="7">
    <location>
        <begin position="9"/>
        <end position="27"/>
    </location>
</feature>